<dbReference type="InterPro" id="IPR001296">
    <property type="entry name" value="Glyco_trans_1"/>
</dbReference>
<proteinExistence type="predicted"/>
<dbReference type="EMBL" id="JAEKJA010000003">
    <property type="protein sequence ID" value="MBJ3775108.1"/>
    <property type="molecule type" value="Genomic_DNA"/>
</dbReference>
<protein>
    <submittedName>
        <fullName evidence="2">Glycosyltransferase family 4 protein</fullName>
    </submittedName>
</protein>
<dbReference type="SUPFAM" id="SSF53756">
    <property type="entry name" value="UDP-Glycosyltransferase/glycogen phosphorylase"/>
    <property type="match status" value="1"/>
</dbReference>
<dbReference type="GO" id="GO:0016757">
    <property type="term" value="F:glycosyltransferase activity"/>
    <property type="evidence" value="ECO:0007669"/>
    <property type="project" value="InterPro"/>
</dbReference>
<keyword evidence="3" id="KW-1185">Reference proteome</keyword>
<sequence length="479" mass="53126">MSRPLVLLDLTRLFSAAGRSAPTGIERVEYAYARWLLGHSSVHARFVVTLNSSVRLVADNQVPTFLDRQQRTWAAGAEGFSAAKAIENINKFLSGGELVPAPKLGYLSREERIQRRTRRHSGKPSTLANWAQQMASRWAGEPLSPLLQRSSRRRSVVYLRVSPDKMENPSPIGRLKTFPNIKMVTLAHDVIPVDHPEYVRPKSTEVCAARIRTMARYSDGIIATSRYVADRLAPWLGPQPPLLTISHIGMDTTGGSRMSELPDLVRTPYFLIISTIEARKNHLLLLNIWQRLVAEFGDAAPKLIIAGKRGWEAQTTLAMLDRARALDRHVYEAGAVPDEALDVLRRNATALLMPSFVEGFGMPVTEALAVDTPVIASDIPVFREVVGDAAELIDPTDGPAWRAAILDYAAPDSPRRAAALARAQRFAAPTWQSHFARVAPFLEEVIGETRPSLSQKAREALRKVSFEPAPDRGRLMPRH</sequence>
<dbReference type="Pfam" id="PF00534">
    <property type="entry name" value="Glycos_transf_1"/>
    <property type="match status" value="1"/>
</dbReference>
<accession>A0A934MF56</accession>
<dbReference type="PANTHER" id="PTHR46401:SF9">
    <property type="entry name" value="MANNOSYLTRANSFERASE A"/>
    <property type="match status" value="1"/>
</dbReference>
<reference evidence="2" key="1">
    <citation type="submission" date="2020-12" db="EMBL/GenBank/DDBJ databases">
        <title>Bacterial taxonomy.</title>
        <authorList>
            <person name="Pan X."/>
        </authorList>
    </citation>
    <scope>NUCLEOTIDE SEQUENCE</scope>
    <source>
        <strain evidence="2">B2012</strain>
    </source>
</reference>
<dbReference type="CDD" id="cd03809">
    <property type="entry name" value="GT4_MtfB-like"/>
    <property type="match status" value="1"/>
</dbReference>
<evidence type="ECO:0000313" key="2">
    <source>
        <dbReference type="EMBL" id="MBJ3775108.1"/>
    </source>
</evidence>
<feature type="domain" description="Glycosyl transferase family 1" evidence="1">
    <location>
        <begin position="267"/>
        <end position="407"/>
    </location>
</feature>
<dbReference type="Gene3D" id="3.40.50.2000">
    <property type="entry name" value="Glycogen Phosphorylase B"/>
    <property type="match status" value="1"/>
</dbReference>
<dbReference type="RefSeq" id="WP_198880995.1">
    <property type="nucleotide sequence ID" value="NZ_JAEKJA010000003.1"/>
</dbReference>
<organism evidence="2 3">
    <name type="scientific">Acuticoccus mangrovi</name>
    <dbReference type="NCBI Taxonomy" id="2796142"/>
    <lineage>
        <taxon>Bacteria</taxon>
        <taxon>Pseudomonadati</taxon>
        <taxon>Pseudomonadota</taxon>
        <taxon>Alphaproteobacteria</taxon>
        <taxon>Hyphomicrobiales</taxon>
        <taxon>Amorphaceae</taxon>
        <taxon>Acuticoccus</taxon>
    </lineage>
</organism>
<name>A0A934MF56_9HYPH</name>
<dbReference type="AlphaFoldDB" id="A0A934MF56"/>
<evidence type="ECO:0000259" key="1">
    <source>
        <dbReference type="Pfam" id="PF00534"/>
    </source>
</evidence>
<evidence type="ECO:0000313" key="3">
    <source>
        <dbReference type="Proteomes" id="UP000609531"/>
    </source>
</evidence>
<comment type="caution">
    <text evidence="2">The sequence shown here is derived from an EMBL/GenBank/DDBJ whole genome shotgun (WGS) entry which is preliminary data.</text>
</comment>
<gene>
    <name evidence="2" type="ORF">JCR33_05380</name>
</gene>
<dbReference type="PANTHER" id="PTHR46401">
    <property type="entry name" value="GLYCOSYLTRANSFERASE WBBK-RELATED"/>
    <property type="match status" value="1"/>
</dbReference>
<dbReference type="Proteomes" id="UP000609531">
    <property type="component" value="Unassembled WGS sequence"/>
</dbReference>